<gene>
    <name evidence="1" type="ORF">CEXT_180581</name>
</gene>
<evidence type="ECO:0000313" key="1">
    <source>
        <dbReference type="EMBL" id="GIY94222.1"/>
    </source>
</evidence>
<evidence type="ECO:0000313" key="2">
    <source>
        <dbReference type="Proteomes" id="UP001054945"/>
    </source>
</evidence>
<dbReference type="EMBL" id="BPLR01000367">
    <property type="protein sequence ID" value="GIY94222.1"/>
    <property type="molecule type" value="Genomic_DNA"/>
</dbReference>
<dbReference type="Proteomes" id="UP001054945">
    <property type="component" value="Unassembled WGS sequence"/>
</dbReference>
<reference evidence="1 2" key="1">
    <citation type="submission" date="2021-06" db="EMBL/GenBank/DDBJ databases">
        <title>Caerostris extrusa draft genome.</title>
        <authorList>
            <person name="Kono N."/>
            <person name="Arakawa K."/>
        </authorList>
    </citation>
    <scope>NUCLEOTIDE SEQUENCE [LARGE SCALE GENOMIC DNA]</scope>
</reference>
<keyword evidence="2" id="KW-1185">Reference proteome</keyword>
<comment type="caution">
    <text evidence="1">The sequence shown here is derived from an EMBL/GenBank/DDBJ whole genome shotgun (WGS) entry which is preliminary data.</text>
</comment>
<protein>
    <submittedName>
        <fullName evidence="1">Uncharacterized protein</fullName>
    </submittedName>
</protein>
<sequence>MTVHELAIRLRANDEKVKMPTAQTCPNLRHLAEHSLKLIFISSSSSRLKWTARVSPVTTLKHLLEYGIWNLLDVRQPRKRTLPAPTPFSFGDMPC</sequence>
<organism evidence="1 2">
    <name type="scientific">Caerostris extrusa</name>
    <name type="common">Bark spider</name>
    <name type="synonym">Caerostris bankana</name>
    <dbReference type="NCBI Taxonomy" id="172846"/>
    <lineage>
        <taxon>Eukaryota</taxon>
        <taxon>Metazoa</taxon>
        <taxon>Ecdysozoa</taxon>
        <taxon>Arthropoda</taxon>
        <taxon>Chelicerata</taxon>
        <taxon>Arachnida</taxon>
        <taxon>Araneae</taxon>
        <taxon>Araneomorphae</taxon>
        <taxon>Entelegynae</taxon>
        <taxon>Araneoidea</taxon>
        <taxon>Araneidae</taxon>
        <taxon>Caerostris</taxon>
    </lineage>
</organism>
<proteinExistence type="predicted"/>
<name>A0AAV4XGD4_CAEEX</name>
<dbReference type="AlphaFoldDB" id="A0AAV4XGD4"/>
<accession>A0AAV4XGD4</accession>